<evidence type="ECO:0000256" key="3">
    <source>
        <dbReference type="ARBA" id="ARBA00022491"/>
    </source>
</evidence>
<accession>A0A1G6HTQ9</accession>
<dbReference type="PANTHER" id="PTHR21043">
    <property type="entry name" value="IOJAP SUPERFAMILY ORTHOLOG"/>
    <property type="match status" value="1"/>
</dbReference>
<dbReference type="AlphaFoldDB" id="A0A1G6HTQ9"/>
<dbReference type="GO" id="GO:0017148">
    <property type="term" value="P:negative regulation of translation"/>
    <property type="evidence" value="ECO:0007669"/>
    <property type="project" value="UniProtKB-UniRule"/>
</dbReference>
<dbReference type="HAMAP" id="MF_01477">
    <property type="entry name" value="Iojap_RsfS"/>
    <property type="match status" value="1"/>
</dbReference>
<dbReference type="GO" id="GO:0005737">
    <property type="term" value="C:cytoplasm"/>
    <property type="evidence" value="ECO:0007669"/>
    <property type="project" value="UniProtKB-SubCell"/>
</dbReference>
<evidence type="ECO:0000256" key="4">
    <source>
        <dbReference type="ARBA" id="ARBA00022845"/>
    </source>
</evidence>
<evidence type="ECO:0000313" key="6">
    <source>
        <dbReference type="EMBL" id="SDB97622.1"/>
    </source>
</evidence>
<keyword evidence="3 5" id="KW-0678">Repressor</keyword>
<reference evidence="7" key="1">
    <citation type="submission" date="2016-09" db="EMBL/GenBank/DDBJ databases">
        <authorList>
            <person name="Varghese N."/>
            <person name="Submissions S."/>
        </authorList>
    </citation>
    <scope>NUCLEOTIDE SEQUENCE [LARGE SCALE GENOMIC DNA]</scope>
    <source>
        <strain evidence="7">S5</strain>
    </source>
</reference>
<proteinExistence type="inferred from homology"/>
<dbReference type="STRING" id="1612202.SAMN05421734_103225"/>
<keyword evidence="2 5" id="KW-0963">Cytoplasm</keyword>
<dbReference type="RefSeq" id="WP_090794419.1">
    <property type="nucleotide sequence ID" value="NZ_FMYI01000003.1"/>
</dbReference>
<keyword evidence="4 5" id="KW-0810">Translation regulation</keyword>
<comment type="subcellular location">
    <subcellularLocation>
        <location evidence="5">Cytoplasm</location>
    </subcellularLocation>
</comment>
<dbReference type="FunFam" id="3.30.460.10:FF:000015">
    <property type="entry name" value="Ribosomal silencing factor RsfS"/>
    <property type="match status" value="1"/>
</dbReference>
<evidence type="ECO:0000256" key="1">
    <source>
        <dbReference type="ARBA" id="ARBA00010574"/>
    </source>
</evidence>
<dbReference type="PANTHER" id="PTHR21043:SF0">
    <property type="entry name" value="MITOCHONDRIAL ASSEMBLY OF RIBOSOMAL LARGE SUBUNIT PROTEIN 1"/>
    <property type="match status" value="1"/>
</dbReference>
<evidence type="ECO:0000313" key="7">
    <source>
        <dbReference type="Proteomes" id="UP000242949"/>
    </source>
</evidence>
<gene>
    <name evidence="5" type="primary">rsfS</name>
    <name evidence="6" type="ORF">SAMN05421734_103225</name>
</gene>
<dbReference type="GO" id="GO:0043023">
    <property type="term" value="F:ribosomal large subunit binding"/>
    <property type="evidence" value="ECO:0007669"/>
    <property type="project" value="TreeGrafter"/>
</dbReference>
<dbReference type="Gene3D" id="3.30.460.10">
    <property type="entry name" value="Beta Polymerase, domain 2"/>
    <property type="match status" value="1"/>
</dbReference>
<sequence length="115" mass="13283">MSNDQFVKSIVNAIDDKRGHDILTLDMRDVSVMADYFVICDATSERLVQTIAKEVKERAEEQGVEVKRTEGFEHARWVLVDLGDVICHIFHQDERNYYNLEKLWGDAPIVSVEID</sequence>
<organism evidence="6 7">
    <name type="scientific">Pelagirhabdus alkalitolerans</name>
    <dbReference type="NCBI Taxonomy" id="1612202"/>
    <lineage>
        <taxon>Bacteria</taxon>
        <taxon>Bacillati</taxon>
        <taxon>Bacillota</taxon>
        <taxon>Bacilli</taxon>
        <taxon>Bacillales</taxon>
        <taxon>Bacillaceae</taxon>
        <taxon>Pelagirhabdus</taxon>
    </lineage>
</organism>
<dbReference type="InterPro" id="IPR043519">
    <property type="entry name" value="NT_sf"/>
</dbReference>
<dbReference type="InterPro" id="IPR004394">
    <property type="entry name" value="Iojap/RsfS/C7orf30"/>
</dbReference>
<dbReference type="EMBL" id="FMYI01000003">
    <property type="protein sequence ID" value="SDB97622.1"/>
    <property type="molecule type" value="Genomic_DNA"/>
</dbReference>
<dbReference type="Pfam" id="PF02410">
    <property type="entry name" value="RsfS"/>
    <property type="match status" value="1"/>
</dbReference>
<evidence type="ECO:0000256" key="5">
    <source>
        <dbReference type="HAMAP-Rule" id="MF_01477"/>
    </source>
</evidence>
<protein>
    <recommendedName>
        <fullName evidence="5">Ribosomal silencing factor RsfS</fullName>
    </recommendedName>
</protein>
<dbReference type="SUPFAM" id="SSF81301">
    <property type="entry name" value="Nucleotidyltransferase"/>
    <property type="match status" value="1"/>
</dbReference>
<keyword evidence="7" id="KW-1185">Reference proteome</keyword>
<dbReference type="GO" id="GO:0090071">
    <property type="term" value="P:negative regulation of ribosome biogenesis"/>
    <property type="evidence" value="ECO:0007669"/>
    <property type="project" value="UniProtKB-UniRule"/>
</dbReference>
<dbReference type="GO" id="GO:0042256">
    <property type="term" value="P:cytosolic ribosome assembly"/>
    <property type="evidence" value="ECO:0007669"/>
    <property type="project" value="UniProtKB-UniRule"/>
</dbReference>
<comment type="subunit">
    <text evidence="5">Interacts with ribosomal protein uL14 (rplN).</text>
</comment>
<name>A0A1G6HTQ9_9BACI</name>
<dbReference type="Proteomes" id="UP000242949">
    <property type="component" value="Unassembled WGS sequence"/>
</dbReference>
<evidence type="ECO:0000256" key="2">
    <source>
        <dbReference type="ARBA" id="ARBA00022490"/>
    </source>
</evidence>
<dbReference type="NCBIfam" id="TIGR00090">
    <property type="entry name" value="rsfS_iojap_ybeB"/>
    <property type="match status" value="1"/>
</dbReference>
<dbReference type="OrthoDB" id="9793681at2"/>
<comment type="similarity">
    <text evidence="1 5">Belongs to the Iojap/RsfS family.</text>
</comment>
<comment type="function">
    <text evidence="5">Functions as a ribosomal silencing factor. Interacts with ribosomal protein uL14 (rplN), blocking formation of intersubunit bridge B8. Prevents association of the 30S and 50S ribosomal subunits and the formation of functional ribosomes, thus repressing translation.</text>
</comment>